<dbReference type="GO" id="GO:0005524">
    <property type="term" value="F:ATP binding"/>
    <property type="evidence" value="ECO:0007669"/>
    <property type="project" value="UniProtKB-KW"/>
</dbReference>
<name>A0A1G2Q7L9_9BACT</name>
<dbReference type="GO" id="GO:0006436">
    <property type="term" value="P:tryptophanyl-tRNA aminoacylation"/>
    <property type="evidence" value="ECO:0007669"/>
    <property type="project" value="UniProtKB-UniRule"/>
</dbReference>
<accession>A0A1G2Q7L9</accession>
<dbReference type="InterPro" id="IPR050203">
    <property type="entry name" value="Trp-tRNA_synthetase"/>
</dbReference>
<dbReference type="PANTHER" id="PTHR43766:SF1">
    <property type="entry name" value="TRYPTOPHAN--TRNA LIGASE, MITOCHONDRIAL"/>
    <property type="match status" value="1"/>
</dbReference>
<organism evidence="10 11">
    <name type="scientific">Candidatus Veblenbacteria bacterium RIFOXYC2_FULL_42_11</name>
    <dbReference type="NCBI Taxonomy" id="1802428"/>
    <lineage>
        <taxon>Bacteria</taxon>
        <taxon>Candidatus Vebleniibacteriota</taxon>
    </lineage>
</organism>
<evidence type="ECO:0000313" key="11">
    <source>
        <dbReference type="Proteomes" id="UP000178226"/>
    </source>
</evidence>
<evidence type="ECO:0000256" key="4">
    <source>
        <dbReference type="ARBA" id="ARBA00022741"/>
    </source>
</evidence>
<evidence type="ECO:0000256" key="3">
    <source>
        <dbReference type="ARBA" id="ARBA00022598"/>
    </source>
</evidence>
<keyword evidence="3 9" id="KW-0436">Ligase</keyword>
<dbReference type="SUPFAM" id="SSF52374">
    <property type="entry name" value="Nucleotidylyl transferase"/>
    <property type="match status" value="1"/>
</dbReference>
<comment type="similarity">
    <text evidence="1 9">Belongs to the class-I aminoacyl-tRNA synthetase family.</text>
</comment>
<comment type="caution">
    <text evidence="10">The sequence shown here is derived from an EMBL/GenBank/DDBJ whole genome shotgun (WGS) entry which is preliminary data.</text>
</comment>
<evidence type="ECO:0000256" key="7">
    <source>
        <dbReference type="ARBA" id="ARBA00023146"/>
    </source>
</evidence>
<dbReference type="PROSITE" id="PS00178">
    <property type="entry name" value="AA_TRNA_LIGASE_I"/>
    <property type="match status" value="1"/>
</dbReference>
<feature type="non-terminal residue" evidence="10">
    <location>
        <position position="285"/>
    </location>
</feature>
<dbReference type="NCBIfam" id="TIGR00233">
    <property type="entry name" value="trpS"/>
    <property type="match status" value="1"/>
</dbReference>
<dbReference type="PRINTS" id="PR01039">
    <property type="entry name" value="TRNASYNTHTRP"/>
</dbReference>
<proteinExistence type="inferred from homology"/>
<dbReference type="InterPro" id="IPR002306">
    <property type="entry name" value="Trp-tRNA-ligase"/>
</dbReference>
<dbReference type="GO" id="GO:0004830">
    <property type="term" value="F:tryptophan-tRNA ligase activity"/>
    <property type="evidence" value="ECO:0007669"/>
    <property type="project" value="UniProtKB-UniRule"/>
</dbReference>
<dbReference type="CDD" id="cd00806">
    <property type="entry name" value="TrpRS_core"/>
    <property type="match status" value="1"/>
</dbReference>
<evidence type="ECO:0000313" key="10">
    <source>
        <dbReference type="EMBL" id="OHA56530.1"/>
    </source>
</evidence>
<dbReference type="Gene3D" id="1.10.240.10">
    <property type="entry name" value="Tyrosyl-Transfer RNA Synthetase"/>
    <property type="match status" value="1"/>
</dbReference>
<protein>
    <recommendedName>
        <fullName evidence="2 8">Tryptophan--tRNA ligase</fullName>
        <ecNumber evidence="2 8">6.1.1.2</ecNumber>
    </recommendedName>
</protein>
<evidence type="ECO:0000256" key="1">
    <source>
        <dbReference type="ARBA" id="ARBA00005594"/>
    </source>
</evidence>
<evidence type="ECO:0000256" key="8">
    <source>
        <dbReference type="NCBIfam" id="TIGR00233"/>
    </source>
</evidence>
<sequence length="285" mass="31799">MFPKNKVIFSGIKPTGELHLGNYLGTLKNWAALQEQNKCFFSVVDYHAITVPYDPKEMPRQVLDIAIDFLATGINPEKSVIFVQSHVPEHTELAWLLNTITPVAELERMTQFKDKASEQQTVGAGLLNYPVLMAADILIYHAELVPVGEDQYQHLELARLIARKFNNAFGEYFTEPKAYEAPVPRVMSLLEPTKKMAKSLGSGHYIALADSPEIIRKKIAKAVTDEGGSGGENISGGRNLLQLFKVLSSDKALKQQLDDQYRAGELKYSEFKPLLAEAIIKLLEP</sequence>
<dbReference type="InterPro" id="IPR002305">
    <property type="entry name" value="aa-tRNA-synth_Ic"/>
</dbReference>
<dbReference type="GO" id="GO:0005829">
    <property type="term" value="C:cytosol"/>
    <property type="evidence" value="ECO:0007669"/>
    <property type="project" value="TreeGrafter"/>
</dbReference>
<evidence type="ECO:0000256" key="6">
    <source>
        <dbReference type="ARBA" id="ARBA00022917"/>
    </source>
</evidence>
<dbReference type="EMBL" id="MHTE01000032">
    <property type="protein sequence ID" value="OHA56530.1"/>
    <property type="molecule type" value="Genomic_DNA"/>
</dbReference>
<reference evidence="10 11" key="1">
    <citation type="journal article" date="2016" name="Nat. Commun.">
        <title>Thousands of microbial genomes shed light on interconnected biogeochemical processes in an aquifer system.</title>
        <authorList>
            <person name="Anantharaman K."/>
            <person name="Brown C.T."/>
            <person name="Hug L.A."/>
            <person name="Sharon I."/>
            <person name="Castelle C.J."/>
            <person name="Probst A.J."/>
            <person name="Thomas B.C."/>
            <person name="Singh A."/>
            <person name="Wilkins M.J."/>
            <person name="Karaoz U."/>
            <person name="Brodie E.L."/>
            <person name="Williams K.H."/>
            <person name="Hubbard S.S."/>
            <person name="Banfield J.F."/>
        </authorList>
    </citation>
    <scope>NUCLEOTIDE SEQUENCE [LARGE SCALE GENOMIC DNA]</scope>
</reference>
<evidence type="ECO:0000256" key="5">
    <source>
        <dbReference type="ARBA" id="ARBA00022840"/>
    </source>
</evidence>
<keyword evidence="6 9" id="KW-0648">Protein biosynthesis</keyword>
<keyword evidence="4 9" id="KW-0547">Nucleotide-binding</keyword>
<dbReference type="EC" id="6.1.1.2" evidence="2 8"/>
<dbReference type="InterPro" id="IPR001412">
    <property type="entry name" value="aa-tRNA-synth_I_CS"/>
</dbReference>
<dbReference type="Gene3D" id="3.40.50.620">
    <property type="entry name" value="HUPs"/>
    <property type="match status" value="1"/>
</dbReference>
<dbReference type="AlphaFoldDB" id="A0A1G2Q7L9"/>
<keyword evidence="5 9" id="KW-0067">ATP-binding</keyword>
<dbReference type="InterPro" id="IPR014729">
    <property type="entry name" value="Rossmann-like_a/b/a_fold"/>
</dbReference>
<dbReference type="PANTHER" id="PTHR43766">
    <property type="entry name" value="TRYPTOPHAN--TRNA LIGASE, MITOCHONDRIAL"/>
    <property type="match status" value="1"/>
</dbReference>
<evidence type="ECO:0000256" key="2">
    <source>
        <dbReference type="ARBA" id="ARBA00013161"/>
    </source>
</evidence>
<keyword evidence="7 9" id="KW-0030">Aminoacyl-tRNA synthetase</keyword>
<dbReference type="Pfam" id="PF00579">
    <property type="entry name" value="tRNA-synt_1b"/>
    <property type="match status" value="1"/>
</dbReference>
<dbReference type="STRING" id="1802428.A2441_00700"/>
<evidence type="ECO:0000256" key="9">
    <source>
        <dbReference type="RuleBase" id="RU363036"/>
    </source>
</evidence>
<gene>
    <name evidence="10" type="ORF">A2441_00700</name>
</gene>
<dbReference type="Proteomes" id="UP000178226">
    <property type="component" value="Unassembled WGS sequence"/>
</dbReference>